<feature type="signal peptide" evidence="2">
    <location>
        <begin position="1"/>
        <end position="15"/>
    </location>
</feature>
<feature type="region of interest" description="Disordered" evidence="1">
    <location>
        <begin position="308"/>
        <end position="331"/>
    </location>
</feature>
<evidence type="ECO:0000313" key="4">
    <source>
        <dbReference type="WBParaSite" id="Gr19_v10_g1709.t1"/>
    </source>
</evidence>
<reference evidence="4" key="1">
    <citation type="submission" date="2022-11" db="UniProtKB">
        <authorList>
            <consortium name="WormBaseParasite"/>
        </authorList>
    </citation>
    <scope>IDENTIFICATION</scope>
</reference>
<keyword evidence="3" id="KW-1185">Reference proteome</keyword>
<sequence>MKPLSIVLLHYAALSLHWHNLLIDFGAMANLDEWSTPIKSMLVQLGQNMDKDNGLDKLEKRLTDINEMVKSMPRSINAFHGLNRRLIRPLHCAMRNCEQLQKGTDCLGRIAQQQYLDSVMPKMQSILWALSAEFGTFIVEHELDRIYQERLQGNTNLTKSVDNLFKLLRDHPTCHCTAAALQWAKQRLDQFSDRHAIEEIFAVVKLSILETEIEVKIPEFAKHPVDAEALLEFSRDFHAEWHKNIRPAINELPDGIKENVQQKFKTLSQTAQRLSAPIIEELVQKLDELTNKFKQSLEMLRYDLKPTRPTKKSKNVANPSNREALNKLDLSKTEDKHKVEYMTHVHNFKLFQFGAVQQQVEEQKKMIRKAFVLSKNFPDQSESVECNTNLD</sequence>
<dbReference type="Proteomes" id="UP000887572">
    <property type="component" value="Unplaced"/>
</dbReference>
<proteinExistence type="predicted"/>
<dbReference type="WBParaSite" id="Gr19_v10_g1709.t1">
    <property type="protein sequence ID" value="Gr19_v10_g1709.t1"/>
    <property type="gene ID" value="Gr19_v10_g1709"/>
</dbReference>
<name>A0A914HG87_GLORO</name>
<evidence type="ECO:0000256" key="1">
    <source>
        <dbReference type="SAM" id="MobiDB-lite"/>
    </source>
</evidence>
<organism evidence="3 4">
    <name type="scientific">Globodera rostochiensis</name>
    <name type="common">Golden nematode worm</name>
    <name type="synonym">Heterodera rostochiensis</name>
    <dbReference type="NCBI Taxonomy" id="31243"/>
    <lineage>
        <taxon>Eukaryota</taxon>
        <taxon>Metazoa</taxon>
        <taxon>Ecdysozoa</taxon>
        <taxon>Nematoda</taxon>
        <taxon>Chromadorea</taxon>
        <taxon>Rhabditida</taxon>
        <taxon>Tylenchina</taxon>
        <taxon>Tylenchomorpha</taxon>
        <taxon>Tylenchoidea</taxon>
        <taxon>Heteroderidae</taxon>
        <taxon>Heteroderinae</taxon>
        <taxon>Globodera</taxon>
    </lineage>
</organism>
<evidence type="ECO:0000313" key="3">
    <source>
        <dbReference type="Proteomes" id="UP000887572"/>
    </source>
</evidence>
<protein>
    <submittedName>
        <fullName evidence="4">Uncharacterized protein</fullName>
    </submittedName>
</protein>
<evidence type="ECO:0000256" key="2">
    <source>
        <dbReference type="SAM" id="SignalP"/>
    </source>
</evidence>
<dbReference type="AlphaFoldDB" id="A0A914HG87"/>
<accession>A0A914HG87</accession>
<feature type="chain" id="PRO_5038103022" evidence="2">
    <location>
        <begin position="16"/>
        <end position="391"/>
    </location>
</feature>
<keyword evidence="2" id="KW-0732">Signal</keyword>